<reference evidence="2" key="1">
    <citation type="journal article" date="2019" name="Int. J. Syst. Evol. Microbiol.">
        <title>The Global Catalogue of Microorganisms (GCM) 10K type strain sequencing project: providing services to taxonomists for standard genome sequencing and annotation.</title>
        <authorList>
            <consortium name="The Broad Institute Genomics Platform"/>
            <consortium name="The Broad Institute Genome Sequencing Center for Infectious Disease"/>
            <person name="Wu L."/>
            <person name="Ma J."/>
        </authorList>
    </citation>
    <scope>NUCLEOTIDE SEQUENCE [LARGE SCALE GENOMIC DNA]</scope>
    <source>
        <strain evidence="2">JCM 16702</strain>
    </source>
</reference>
<evidence type="ECO:0000313" key="2">
    <source>
        <dbReference type="Proteomes" id="UP001500683"/>
    </source>
</evidence>
<proteinExistence type="predicted"/>
<name>A0ABP7VLM4_9ACTN</name>
<gene>
    <name evidence="1" type="ORF">GCM10022214_26690</name>
</gene>
<evidence type="ECO:0000313" key="1">
    <source>
        <dbReference type="EMBL" id="GAA4069945.1"/>
    </source>
</evidence>
<protein>
    <recommendedName>
        <fullName evidence="3">Transposase</fullName>
    </recommendedName>
</protein>
<accession>A0ABP7VLM4</accession>
<comment type="caution">
    <text evidence="1">The sequence shown here is derived from an EMBL/GenBank/DDBJ whole genome shotgun (WGS) entry which is preliminary data.</text>
</comment>
<dbReference type="Proteomes" id="UP001500683">
    <property type="component" value="Unassembled WGS sequence"/>
</dbReference>
<sequence>MGRRRSRWRVTALEQLADRYVTEFAALDPCRAALVHVRGLTLVSLSRIETLP</sequence>
<evidence type="ECO:0008006" key="3">
    <source>
        <dbReference type="Google" id="ProtNLM"/>
    </source>
</evidence>
<dbReference type="EMBL" id="BAAAZG010000016">
    <property type="protein sequence ID" value="GAA4069945.1"/>
    <property type="molecule type" value="Genomic_DNA"/>
</dbReference>
<keyword evidence="2" id="KW-1185">Reference proteome</keyword>
<organism evidence="1 2">
    <name type="scientific">Actinomadura miaoliensis</name>
    <dbReference type="NCBI Taxonomy" id="430685"/>
    <lineage>
        <taxon>Bacteria</taxon>
        <taxon>Bacillati</taxon>
        <taxon>Actinomycetota</taxon>
        <taxon>Actinomycetes</taxon>
        <taxon>Streptosporangiales</taxon>
        <taxon>Thermomonosporaceae</taxon>
        <taxon>Actinomadura</taxon>
    </lineage>
</organism>